<sequence length="154" mass="16902">MAGKTPEEKPAFVNPMDSYEGKLYTTEEISKHNKSAEDGDENDVWMIIGTMKTGGMKVYDVSKYLDEHPGGAEVLMDIAGQDATTMFEDIGHSQTARKQMESLEIGAVKLTEEELEAAMKEDEKAASSGGSFPILPIMVIIIAAVIYYVTNMKK</sequence>
<dbReference type="PRINTS" id="PR00363">
    <property type="entry name" value="CYTOCHROMEB5"/>
</dbReference>
<dbReference type="Pfam" id="PF00173">
    <property type="entry name" value="Cyt-b5"/>
    <property type="match status" value="1"/>
</dbReference>
<keyword evidence="5" id="KW-1133">Transmembrane helix</keyword>
<evidence type="ECO:0000259" key="6">
    <source>
        <dbReference type="PROSITE" id="PS50255"/>
    </source>
</evidence>
<dbReference type="SUPFAM" id="SSF55856">
    <property type="entry name" value="Cytochrome b5-like heme/steroid binding domain"/>
    <property type="match status" value="1"/>
</dbReference>
<dbReference type="InterPro" id="IPR050668">
    <property type="entry name" value="Cytochrome_b5"/>
</dbReference>
<evidence type="ECO:0000256" key="4">
    <source>
        <dbReference type="ARBA" id="ARBA00038168"/>
    </source>
</evidence>
<keyword evidence="5" id="KW-0812">Transmembrane</keyword>
<dbReference type="InterPro" id="IPR036400">
    <property type="entry name" value="Cyt_B5-like_heme/steroid_sf"/>
</dbReference>
<comment type="similarity">
    <text evidence="4 5">Belongs to the cytochrome b5 family.</text>
</comment>
<dbReference type="PROSITE" id="PS00191">
    <property type="entry name" value="CYTOCHROME_B5_1"/>
    <property type="match status" value="1"/>
</dbReference>
<dbReference type="GO" id="GO:0046872">
    <property type="term" value="F:metal ion binding"/>
    <property type="evidence" value="ECO:0007669"/>
    <property type="project" value="UniProtKB-UniRule"/>
</dbReference>
<dbReference type="InterPro" id="IPR018506">
    <property type="entry name" value="Cyt_B5_heme-BS"/>
</dbReference>
<evidence type="ECO:0000256" key="5">
    <source>
        <dbReference type="RuleBase" id="RU362121"/>
    </source>
</evidence>
<dbReference type="PANTHER" id="PTHR19359:SF14">
    <property type="entry name" value="CYTOCHROME B5 A"/>
    <property type="match status" value="1"/>
</dbReference>
<dbReference type="EMBL" id="HBGS01040323">
    <property type="protein sequence ID" value="CAD9449307.1"/>
    <property type="molecule type" value="Transcribed_RNA"/>
</dbReference>
<evidence type="ECO:0000313" key="7">
    <source>
        <dbReference type="EMBL" id="CAD9449307.1"/>
    </source>
</evidence>
<dbReference type="InterPro" id="IPR001199">
    <property type="entry name" value="Cyt_B5-like_heme/steroid-bd"/>
</dbReference>
<feature type="domain" description="Cytochrome b5 heme-binding" evidence="6">
    <location>
        <begin position="21"/>
        <end position="109"/>
    </location>
</feature>
<keyword evidence="1 5" id="KW-0349">Heme</keyword>
<evidence type="ECO:0000256" key="3">
    <source>
        <dbReference type="ARBA" id="ARBA00023004"/>
    </source>
</evidence>
<protein>
    <recommendedName>
        <fullName evidence="6">Cytochrome b5 heme-binding domain-containing protein</fullName>
    </recommendedName>
</protein>
<dbReference type="SMART" id="SM01117">
    <property type="entry name" value="Cyt-b5"/>
    <property type="match status" value="1"/>
</dbReference>
<dbReference type="Gene3D" id="3.10.120.10">
    <property type="entry name" value="Cytochrome b5-like heme/steroid binding domain"/>
    <property type="match status" value="1"/>
</dbReference>
<dbReference type="GO" id="GO:0016020">
    <property type="term" value="C:membrane"/>
    <property type="evidence" value="ECO:0007669"/>
    <property type="project" value="TreeGrafter"/>
</dbReference>
<organism evidence="7">
    <name type="scientific">Octactis speculum</name>
    <dbReference type="NCBI Taxonomy" id="3111310"/>
    <lineage>
        <taxon>Eukaryota</taxon>
        <taxon>Sar</taxon>
        <taxon>Stramenopiles</taxon>
        <taxon>Ochrophyta</taxon>
        <taxon>Dictyochophyceae</taxon>
        <taxon>Dictyochales</taxon>
        <taxon>Dictyochaceae</taxon>
        <taxon>Octactis</taxon>
    </lineage>
</organism>
<evidence type="ECO:0000256" key="2">
    <source>
        <dbReference type="ARBA" id="ARBA00022723"/>
    </source>
</evidence>
<name>A0A7S2GEW6_9STRA</name>
<feature type="transmembrane region" description="Helical" evidence="5">
    <location>
        <begin position="130"/>
        <end position="149"/>
    </location>
</feature>
<accession>A0A7S2GEW6</accession>
<evidence type="ECO:0000256" key="1">
    <source>
        <dbReference type="ARBA" id="ARBA00022617"/>
    </source>
</evidence>
<dbReference type="AlphaFoldDB" id="A0A7S2GEW6"/>
<gene>
    <name evidence="7" type="ORF">DSPE1174_LOCUS20708</name>
</gene>
<keyword evidence="3 5" id="KW-0408">Iron</keyword>
<keyword evidence="2 5" id="KW-0479">Metal-binding</keyword>
<dbReference type="GO" id="GO:0020037">
    <property type="term" value="F:heme binding"/>
    <property type="evidence" value="ECO:0007669"/>
    <property type="project" value="UniProtKB-UniRule"/>
</dbReference>
<dbReference type="PANTHER" id="PTHR19359">
    <property type="entry name" value="CYTOCHROME B5"/>
    <property type="match status" value="1"/>
</dbReference>
<reference evidence="7" key="1">
    <citation type="submission" date="2021-01" db="EMBL/GenBank/DDBJ databases">
        <authorList>
            <person name="Corre E."/>
            <person name="Pelletier E."/>
            <person name="Niang G."/>
            <person name="Scheremetjew M."/>
            <person name="Finn R."/>
            <person name="Kale V."/>
            <person name="Holt S."/>
            <person name="Cochrane G."/>
            <person name="Meng A."/>
            <person name="Brown T."/>
            <person name="Cohen L."/>
        </authorList>
    </citation>
    <scope>NUCLEOTIDE SEQUENCE</scope>
    <source>
        <strain evidence="7">CCMP1381</strain>
    </source>
</reference>
<keyword evidence="5" id="KW-0472">Membrane</keyword>
<dbReference type="PROSITE" id="PS50255">
    <property type="entry name" value="CYTOCHROME_B5_2"/>
    <property type="match status" value="1"/>
</dbReference>
<proteinExistence type="inferred from homology"/>